<dbReference type="PANTHER" id="PTHR45641:SF19">
    <property type="entry name" value="NEPHROCYSTIN-3"/>
    <property type="match status" value="1"/>
</dbReference>
<comment type="caution">
    <text evidence="4">The sequence shown here is derived from an EMBL/GenBank/DDBJ whole genome shotgun (WGS) entry which is preliminary data.</text>
</comment>
<protein>
    <submittedName>
        <fullName evidence="4">Uncharacterized protein</fullName>
    </submittedName>
</protein>
<evidence type="ECO:0000256" key="2">
    <source>
        <dbReference type="ARBA" id="ARBA00022803"/>
    </source>
</evidence>
<evidence type="ECO:0000256" key="1">
    <source>
        <dbReference type="ARBA" id="ARBA00022737"/>
    </source>
</evidence>
<accession>A0A8S2PQ92</accession>
<dbReference type="PANTHER" id="PTHR45641">
    <property type="entry name" value="TETRATRICOPEPTIDE REPEAT PROTEIN (AFU_ORTHOLOGUE AFUA_6G03870)"/>
    <property type="match status" value="1"/>
</dbReference>
<dbReference type="Proteomes" id="UP000682733">
    <property type="component" value="Unassembled WGS sequence"/>
</dbReference>
<evidence type="ECO:0000313" key="5">
    <source>
        <dbReference type="Proteomes" id="UP000682733"/>
    </source>
</evidence>
<sequence length="300" mass="35314">MGYPNKAIKYIENLLQRTAIRTNDIEMYLLFDYLSNAYAANRHHDMALEVSLAVYQLRQYIDPKSITLNPISVDLTNIGRNYTNNKQYDLALEYYGKALKTIHIDDYQLIAQLHHSIGHICGKQQNYIVAMRHFQHALDMLDKGNAYDVLTISEIHKDIGYIYSFIKTYHLAVKHLEYSIALRKLMCSINDPENGRILFDIGTMYREMKQYNKTIDIYYQALNILEKCPFHDIFEVFCIVFTNIAHTYNRMKKSKMAVEYYRKAVEIQLSLIPMDKIKVCTFYQYIISNSYMSEQYDTGL</sequence>
<proteinExistence type="predicted"/>
<dbReference type="Pfam" id="PF13181">
    <property type="entry name" value="TPR_8"/>
    <property type="match status" value="1"/>
</dbReference>
<reference evidence="4" key="1">
    <citation type="submission" date="2021-02" db="EMBL/GenBank/DDBJ databases">
        <authorList>
            <person name="Nowell W R."/>
        </authorList>
    </citation>
    <scope>NUCLEOTIDE SEQUENCE</scope>
</reference>
<dbReference type="Gene3D" id="1.25.40.10">
    <property type="entry name" value="Tetratricopeptide repeat domain"/>
    <property type="match status" value="2"/>
</dbReference>
<name>A0A8S2PQ92_9BILA</name>
<keyword evidence="2 3" id="KW-0802">TPR repeat</keyword>
<dbReference type="AlphaFoldDB" id="A0A8S2PQ92"/>
<dbReference type="InterPro" id="IPR011990">
    <property type="entry name" value="TPR-like_helical_dom_sf"/>
</dbReference>
<feature type="repeat" description="TPR" evidence="3">
    <location>
        <begin position="195"/>
        <end position="228"/>
    </location>
</feature>
<feature type="non-terminal residue" evidence="4">
    <location>
        <position position="300"/>
    </location>
</feature>
<dbReference type="InterPro" id="IPR019734">
    <property type="entry name" value="TPR_rpt"/>
</dbReference>
<dbReference type="SMART" id="SM00028">
    <property type="entry name" value="TPR"/>
    <property type="match status" value="5"/>
</dbReference>
<dbReference type="SUPFAM" id="SSF48452">
    <property type="entry name" value="TPR-like"/>
    <property type="match status" value="1"/>
</dbReference>
<organism evidence="4 5">
    <name type="scientific">Didymodactylos carnosus</name>
    <dbReference type="NCBI Taxonomy" id="1234261"/>
    <lineage>
        <taxon>Eukaryota</taxon>
        <taxon>Metazoa</taxon>
        <taxon>Spiralia</taxon>
        <taxon>Gnathifera</taxon>
        <taxon>Rotifera</taxon>
        <taxon>Eurotatoria</taxon>
        <taxon>Bdelloidea</taxon>
        <taxon>Philodinida</taxon>
        <taxon>Philodinidae</taxon>
        <taxon>Didymodactylos</taxon>
    </lineage>
</organism>
<evidence type="ECO:0000256" key="3">
    <source>
        <dbReference type="PROSITE-ProRule" id="PRU00339"/>
    </source>
</evidence>
<dbReference type="PROSITE" id="PS50005">
    <property type="entry name" value="TPR"/>
    <property type="match status" value="1"/>
</dbReference>
<dbReference type="Pfam" id="PF13424">
    <property type="entry name" value="TPR_12"/>
    <property type="match status" value="1"/>
</dbReference>
<dbReference type="EMBL" id="CAJOBA010038744">
    <property type="protein sequence ID" value="CAF4066120.1"/>
    <property type="molecule type" value="Genomic_DNA"/>
</dbReference>
<evidence type="ECO:0000313" key="4">
    <source>
        <dbReference type="EMBL" id="CAF4066120.1"/>
    </source>
</evidence>
<keyword evidence="1" id="KW-0677">Repeat</keyword>
<gene>
    <name evidence="4" type="ORF">TMI583_LOCUS27397</name>
</gene>